<keyword evidence="14" id="KW-1185">Reference proteome</keyword>
<evidence type="ECO:0000256" key="8">
    <source>
        <dbReference type="ARBA" id="ARBA00022777"/>
    </source>
</evidence>
<dbReference type="KEGG" id="abaw:D5400_06285"/>
<dbReference type="GO" id="GO:0000155">
    <property type="term" value="F:phosphorelay sensor kinase activity"/>
    <property type="evidence" value="ECO:0007669"/>
    <property type="project" value="InterPro"/>
</dbReference>
<keyword evidence="11" id="KW-0472">Membrane</keyword>
<keyword evidence="7" id="KW-0547">Nucleotide-binding</keyword>
<sequence length="470" mass="50477">MTLALPLFVAVAIFVVAVGTTQLGIRLLQSNSESALRDQAAVFLDALAGNIAAETSDTPAAVERQLEASLTYRTALLEEAMAARWTDVSGTTQTMVLGEAHRSLLATALDDAAHLGAGETVFSAFPDRGLLLVLRTYAMDDRVLFLAATFDTTPVKETADTASGVALGIDFLVAIIAAIAVYMITRRALAPLDTFINRLADQDALTTALASWRQGDELRQLEAALALRERSEAERMKLLEQMAQQERDALLARMAAGIAHEVRNPLAGLKNGVSTLKRYGDRPEVREQTLDLLEKGLDSIGRVVDVTLSTYRRRSGTSRLSARDIRDLDLLIQPEARRFGVQLEWVLDEAVAIDVDGDALRQILINLLLNAVRASPAEGKVTVTLAQDVRDHTVSIEIQDEGQGMPPEMVAAIISGQLEAIPAERGIGIWVIANLVEQIGASLSIRSEDGAGTMVRITLAAPTAPAATNG</sequence>
<feature type="coiled-coil region" evidence="10">
    <location>
        <begin position="221"/>
        <end position="248"/>
    </location>
</feature>
<keyword evidence="8 13" id="KW-0418">Kinase</keyword>
<keyword evidence="4" id="KW-1003">Cell membrane</keyword>
<evidence type="ECO:0000256" key="4">
    <source>
        <dbReference type="ARBA" id="ARBA00022475"/>
    </source>
</evidence>
<dbReference type="PANTHER" id="PTHR44936">
    <property type="entry name" value="SENSOR PROTEIN CREC"/>
    <property type="match status" value="1"/>
</dbReference>
<dbReference type="GO" id="GO:0005524">
    <property type="term" value="F:ATP binding"/>
    <property type="evidence" value="ECO:0007669"/>
    <property type="project" value="UniProtKB-KW"/>
</dbReference>
<dbReference type="InterPro" id="IPR004358">
    <property type="entry name" value="Sig_transdc_His_kin-like_C"/>
</dbReference>
<dbReference type="EC" id="2.7.13.3" evidence="3"/>
<organism evidence="13 14">
    <name type="scientific">Georhizobium profundi</name>
    <dbReference type="NCBI Taxonomy" id="2341112"/>
    <lineage>
        <taxon>Bacteria</taxon>
        <taxon>Pseudomonadati</taxon>
        <taxon>Pseudomonadota</taxon>
        <taxon>Alphaproteobacteria</taxon>
        <taxon>Hyphomicrobiales</taxon>
        <taxon>Rhizobiaceae</taxon>
        <taxon>Georhizobium</taxon>
    </lineage>
</organism>
<dbReference type="InterPro" id="IPR003661">
    <property type="entry name" value="HisK_dim/P_dom"/>
</dbReference>
<gene>
    <name evidence="13" type="ORF">D5400_06285</name>
</gene>
<dbReference type="PROSITE" id="PS50109">
    <property type="entry name" value="HIS_KIN"/>
    <property type="match status" value="1"/>
</dbReference>
<dbReference type="InterPro" id="IPR036890">
    <property type="entry name" value="HATPase_C_sf"/>
</dbReference>
<protein>
    <recommendedName>
        <fullName evidence="3">histidine kinase</fullName>
        <ecNumber evidence="3">2.7.13.3</ecNumber>
    </recommendedName>
</protein>
<feature type="transmembrane region" description="Helical" evidence="11">
    <location>
        <begin position="164"/>
        <end position="184"/>
    </location>
</feature>
<dbReference type="EMBL" id="CP032509">
    <property type="protein sequence ID" value="AZN73621.1"/>
    <property type="molecule type" value="Genomic_DNA"/>
</dbReference>
<comment type="subcellular location">
    <subcellularLocation>
        <location evidence="2">Cell membrane</location>
        <topology evidence="2">Multi-pass membrane protein</topology>
    </subcellularLocation>
</comment>
<evidence type="ECO:0000256" key="7">
    <source>
        <dbReference type="ARBA" id="ARBA00022741"/>
    </source>
</evidence>
<keyword evidence="11" id="KW-0812">Transmembrane</keyword>
<comment type="catalytic activity">
    <reaction evidence="1">
        <text>ATP + protein L-histidine = ADP + protein N-phospho-L-histidine.</text>
        <dbReference type="EC" id="2.7.13.3"/>
    </reaction>
</comment>
<dbReference type="Pfam" id="PF00512">
    <property type="entry name" value="HisKA"/>
    <property type="match status" value="1"/>
</dbReference>
<dbReference type="PANTHER" id="PTHR44936:SF10">
    <property type="entry name" value="SENSOR PROTEIN RSTB"/>
    <property type="match status" value="1"/>
</dbReference>
<reference evidence="13 14" key="1">
    <citation type="submission" date="2018-09" db="EMBL/GenBank/DDBJ databases">
        <title>Marinorhizobium profundi gen. nov., sp. nov., isolated from a deep-sea sediment sample from the New Britain Trench and proposal of Marinorhizobiaceae fam. nov. in the order Rhizobiales of the class Alphaproteobacteria.</title>
        <authorList>
            <person name="Cao J."/>
        </authorList>
    </citation>
    <scope>NUCLEOTIDE SEQUENCE [LARGE SCALE GENOMIC DNA]</scope>
    <source>
        <strain evidence="13 14">WS11</strain>
    </source>
</reference>
<dbReference type="SMART" id="SM00388">
    <property type="entry name" value="HisKA"/>
    <property type="match status" value="1"/>
</dbReference>
<name>A0A3Q8XRG4_9HYPH</name>
<dbReference type="PRINTS" id="PR00344">
    <property type="entry name" value="BCTRLSENSOR"/>
</dbReference>
<evidence type="ECO:0000313" key="13">
    <source>
        <dbReference type="EMBL" id="AZN73621.1"/>
    </source>
</evidence>
<evidence type="ECO:0000256" key="11">
    <source>
        <dbReference type="SAM" id="Phobius"/>
    </source>
</evidence>
<dbReference type="Gene3D" id="3.30.565.10">
    <property type="entry name" value="Histidine kinase-like ATPase, C-terminal domain"/>
    <property type="match status" value="1"/>
</dbReference>
<dbReference type="Pfam" id="PF02518">
    <property type="entry name" value="HATPase_c"/>
    <property type="match status" value="1"/>
</dbReference>
<dbReference type="AlphaFoldDB" id="A0A3Q8XRG4"/>
<dbReference type="InterPro" id="IPR005467">
    <property type="entry name" value="His_kinase_dom"/>
</dbReference>
<evidence type="ECO:0000256" key="5">
    <source>
        <dbReference type="ARBA" id="ARBA00022553"/>
    </source>
</evidence>
<dbReference type="InterPro" id="IPR050980">
    <property type="entry name" value="2C_sensor_his_kinase"/>
</dbReference>
<evidence type="ECO:0000259" key="12">
    <source>
        <dbReference type="PROSITE" id="PS50109"/>
    </source>
</evidence>
<keyword evidence="10" id="KW-0175">Coiled coil</keyword>
<proteinExistence type="predicted"/>
<evidence type="ECO:0000313" key="14">
    <source>
        <dbReference type="Proteomes" id="UP000268192"/>
    </source>
</evidence>
<accession>A0A3Q8XRG4</accession>
<dbReference type="SUPFAM" id="SSF47384">
    <property type="entry name" value="Homodimeric domain of signal transducing histidine kinase"/>
    <property type="match status" value="1"/>
</dbReference>
<evidence type="ECO:0000256" key="3">
    <source>
        <dbReference type="ARBA" id="ARBA00012438"/>
    </source>
</evidence>
<keyword evidence="5" id="KW-0597">Phosphoprotein</keyword>
<evidence type="ECO:0000256" key="1">
    <source>
        <dbReference type="ARBA" id="ARBA00000085"/>
    </source>
</evidence>
<dbReference type="SUPFAM" id="SSF55874">
    <property type="entry name" value="ATPase domain of HSP90 chaperone/DNA topoisomerase II/histidine kinase"/>
    <property type="match status" value="1"/>
</dbReference>
<evidence type="ECO:0000256" key="6">
    <source>
        <dbReference type="ARBA" id="ARBA00022679"/>
    </source>
</evidence>
<dbReference type="GO" id="GO:0005886">
    <property type="term" value="C:plasma membrane"/>
    <property type="evidence" value="ECO:0007669"/>
    <property type="project" value="UniProtKB-SubCell"/>
</dbReference>
<dbReference type="CDD" id="cd00082">
    <property type="entry name" value="HisKA"/>
    <property type="match status" value="1"/>
</dbReference>
<dbReference type="OrthoDB" id="7818322at2"/>
<dbReference type="Gene3D" id="1.10.287.130">
    <property type="match status" value="1"/>
</dbReference>
<dbReference type="InterPro" id="IPR003594">
    <property type="entry name" value="HATPase_dom"/>
</dbReference>
<evidence type="ECO:0000256" key="2">
    <source>
        <dbReference type="ARBA" id="ARBA00004651"/>
    </source>
</evidence>
<dbReference type="SMART" id="SM00387">
    <property type="entry name" value="HATPase_c"/>
    <property type="match status" value="1"/>
</dbReference>
<keyword evidence="6" id="KW-0808">Transferase</keyword>
<evidence type="ECO:0000256" key="10">
    <source>
        <dbReference type="SAM" id="Coils"/>
    </source>
</evidence>
<keyword evidence="9" id="KW-0067">ATP-binding</keyword>
<dbReference type="Proteomes" id="UP000268192">
    <property type="component" value="Chromosome"/>
</dbReference>
<feature type="domain" description="Histidine kinase" evidence="12">
    <location>
        <begin position="257"/>
        <end position="463"/>
    </location>
</feature>
<evidence type="ECO:0000256" key="9">
    <source>
        <dbReference type="ARBA" id="ARBA00022840"/>
    </source>
</evidence>
<keyword evidence="11" id="KW-1133">Transmembrane helix</keyword>
<dbReference type="InterPro" id="IPR036097">
    <property type="entry name" value="HisK_dim/P_sf"/>
</dbReference>